<proteinExistence type="predicted"/>
<dbReference type="InterPro" id="IPR016187">
    <property type="entry name" value="CTDL_fold"/>
</dbReference>
<protein>
    <recommendedName>
        <fullName evidence="4">C-type lectin domain-containing protein</fullName>
    </recommendedName>
</protein>
<evidence type="ECO:0008006" key="4">
    <source>
        <dbReference type="Google" id="ProtNLM"/>
    </source>
</evidence>
<dbReference type="Gene3D" id="3.10.100.10">
    <property type="entry name" value="Mannose-Binding Protein A, subunit A"/>
    <property type="match status" value="1"/>
</dbReference>
<dbReference type="AlphaFoldDB" id="A0AAF3EBC3"/>
<organism evidence="2 3">
    <name type="scientific">Mesorhabditis belari</name>
    <dbReference type="NCBI Taxonomy" id="2138241"/>
    <lineage>
        <taxon>Eukaryota</taxon>
        <taxon>Metazoa</taxon>
        <taxon>Ecdysozoa</taxon>
        <taxon>Nematoda</taxon>
        <taxon>Chromadorea</taxon>
        <taxon>Rhabditida</taxon>
        <taxon>Rhabditina</taxon>
        <taxon>Rhabditomorpha</taxon>
        <taxon>Rhabditoidea</taxon>
        <taxon>Rhabditidae</taxon>
        <taxon>Mesorhabditinae</taxon>
        <taxon>Mesorhabditis</taxon>
    </lineage>
</organism>
<evidence type="ECO:0000313" key="2">
    <source>
        <dbReference type="Proteomes" id="UP000887575"/>
    </source>
</evidence>
<feature type="chain" id="PRO_5042294079" description="C-type lectin domain-containing protein" evidence="1">
    <location>
        <begin position="17"/>
        <end position="155"/>
    </location>
</feature>
<dbReference type="SUPFAM" id="SSF56436">
    <property type="entry name" value="C-type lectin-like"/>
    <property type="match status" value="1"/>
</dbReference>
<dbReference type="InterPro" id="IPR016186">
    <property type="entry name" value="C-type_lectin-like/link_sf"/>
</dbReference>
<keyword evidence="2" id="KW-1185">Reference proteome</keyword>
<feature type="signal peptide" evidence="1">
    <location>
        <begin position="1"/>
        <end position="16"/>
    </location>
</feature>
<accession>A0AAF3EBC3</accession>
<sequence>MWYFFLLAFLLKASDATFSCPNGTLQLGNEHRCIFIETSALIQQDVSTFVHGAPPEKRCQYSNAWIGLYADGQVGNGPWSDGTPVNYTNSQSTASASSPWMTLNKECETQPHAWKYYGLEAHSARFVCKQASKSRLIREKLIGTFMRKSLYLKGN</sequence>
<reference evidence="3" key="1">
    <citation type="submission" date="2024-02" db="UniProtKB">
        <authorList>
            <consortium name="WormBaseParasite"/>
        </authorList>
    </citation>
    <scope>IDENTIFICATION</scope>
</reference>
<dbReference type="WBParaSite" id="MBELARI_LOCUS11228">
    <property type="protein sequence ID" value="MBELARI_LOCUS11228"/>
    <property type="gene ID" value="MBELARI_LOCUS11228"/>
</dbReference>
<evidence type="ECO:0000313" key="3">
    <source>
        <dbReference type="WBParaSite" id="MBELARI_LOCUS11228"/>
    </source>
</evidence>
<dbReference type="Proteomes" id="UP000887575">
    <property type="component" value="Unassembled WGS sequence"/>
</dbReference>
<name>A0AAF3EBC3_9BILA</name>
<evidence type="ECO:0000256" key="1">
    <source>
        <dbReference type="SAM" id="SignalP"/>
    </source>
</evidence>
<keyword evidence="1" id="KW-0732">Signal</keyword>